<keyword evidence="2" id="KW-1185">Reference proteome</keyword>
<dbReference type="AlphaFoldDB" id="A0A1L7I8N8"/>
<dbReference type="RefSeq" id="WP_139839253.1">
    <property type="nucleotide sequence ID" value="NZ_AMRU01000015.1"/>
</dbReference>
<protein>
    <submittedName>
        <fullName evidence="1">Uncharacterized protein</fullName>
    </submittedName>
</protein>
<dbReference type="Proteomes" id="UP000186230">
    <property type="component" value="Chromosome"/>
</dbReference>
<sequence>MGETSSIMERGIPTLWKKSKSTVFRTSQTPDEPAENAKIQNLDQTIKILTRQRSEVHQFPVKTRKDHSFHHFDVETKR</sequence>
<accession>A0A1L7I8N8</accession>
<gene>
    <name evidence="1" type="ORF">GRFL_2751</name>
</gene>
<reference evidence="1 2" key="1">
    <citation type="submission" date="2016-07" db="EMBL/GenBank/DDBJ databases">
        <title>Multi-omics approach to identify versatile polysaccharide utilization systems of a marine flavobacterium Gramella flava.</title>
        <authorList>
            <person name="Tang K."/>
        </authorList>
    </citation>
    <scope>NUCLEOTIDE SEQUENCE [LARGE SCALE GENOMIC DNA]</scope>
    <source>
        <strain evidence="1 2">JLT2011</strain>
    </source>
</reference>
<evidence type="ECO:0000313" key="2">
    <source>
        <dbReference type="Proteomes" id="UP000186230"/>
    </source>
</evidence>
<dbReference type="KEGG" id="gfl:GRFL_2751"/>
<proteinExistence type="predicted"/>
<organism evidence="1 2">
    <name type="scientific">Christiangramia flava JLT2011</name>
    <dbReference type="NCBI Taxonomy" id="1229726"/>
    <lineage>
        <taxon>Bacteria</taxon>
        <taxon>Pseudomonadati</taxon>
        <taxon>Bacteroidota</taxon>
        <taxon>Flavobacteriia</taxon>
        <taxon>Flavobacteriales</taxon>
        <taxon>Flavobacteriaceae</taxon>
        <taxon>Christiangramia</taxon>
    </lineage>
</organism>
<name>A0A1L7I8N8_9FLAO</name>
<dbReference type="EMBL" id="CP016359">
    <property type="protein sequence ID" value="APU69475.1"/>
    <property type="molecule type" value="Genomic_DNA"/>
</dbReference>
<evidence type="ECO:0000313" key="1">
    <source>
        <dbReference type="EMBL" id="APU69475.1"/>
    </source>
</evidence>